<reference evidence="2 3" key="1">
    <citation type="submission" date="2024-03" db="EMBL/GenBank/DDBJ databases">
        <title>Human intestinal bacterial collection.</title>
        <authorList>
            <person name="Pauvert C."/>
            <person name="Hitch T.C.A."/>
            <person name="Clavel T."/>
        </authorList>
    </citation>
    <scope>NUCLEOTIDE SEQUENCE [LARGE SCALE GENOMIC DNA]</scope>
    <source>
        <strain evidence="2 3">CLA-AA-H192</strain>
    </source>
</reference>
<keyword evidence="1" id="KW-0472">Membrane</keyword>
<keyword evidence="1" id="KW-1133">Transmembrane helix</keyword>
<name>A0ABV1G906_9FIRM</name>
<organism evidence="2 3">
    <name type="scientific">Faecousia intestinalis</name>
    <dbReference type="NCBI Taxonomy" id="3133167"/>
    <lineage>
        <taxon>Bacteria</taxon>
        <taxon>Bacillati</taxon>
        <taxon>Bacillota</taxon>
        <taxon>Clostridia</taxon>
        <taxon>Eubacteriales</taxon>
        <taxon>Oscillospiraceae</taxon>
        <taxon>Faecousia</taxon>
    </lineage>
</organism>
<comment type="caution">
    <text evidence="2">The sequence shown here is derived from an EMBL/GenBank/DDBJ whole genome shotgun (WGS) entry which is preliminary data.</text>
</comment>
<feature type="transmembrane region" description="Helical" evidence="1">
    <location>
        <begin position="54"/>
        <end position="71"/>
    </location>
</feature>
<gene>
    <name evidence="2" type="ORF">WMO66_11515</name>
</gene>
<accession>A0ABV1G906</accession>
<protein>
    <submittedName>
        <fullName evidence="2">Uncharacterized protein</fullName>
    </submittedName>
</protein>
<feature type="transmembrane region" description="Helical" evidence="1">
    <location>
        <begin position="12"/>
        <end position="34"/>
    </location>
</feature>
<keyword evidence="3" id="KW-1185">Reference proteome</keyword>
<evidence type="ECO:0000256" key="1">
    <source>
        <dbReference type="SAM" id="Phobius"/>
    </source>
</evidence>
<dbReference type="EMBL" id="JBBMFF010000248">
    <property type="protein sequence ID" value="MEQ2511862.1"/>
    <property type="molecule type" value="Genomic_DNA"/>
</dbReference>
<sequence length="78" mass="8681">MKDVIKTGVQIVHILSFCGTLLCGVLGVVYEIIGPVKYKQLLSSFGISNGFERTWIWAVVMLILLLSTHFIKAELLSK</sequence>
<evidence type="ECO:0000313" key="3">
    <source>
        <dbReference type="Proteomes" id="UP001491552"/>
    </source>
</evidence>
<evidence type="ECO:0000313" key="2">
    <source>
        <dbReference type="EMBL" id="MEQ2511862.1"/>
    </source>
</evidence>
<proteinExistence type="predicted"/>
<dbReference type="Proteomes" id="UP001491552">
    <property type="component" value="Unassembled WGS sequence"/>
</dbReference>
<keyword evidence="1" id="KW-0812">Transmembrane</keyword>
<dbReference type="RefSeq" id="WP_349136564.1">
    <property type="nucleotide sequence ID" value="NZ_JBBMFF010000248.1"/>
</dbReference>